<keyword evidence="2" id="KW-1185">Reference proteome</keyword>
<dbReference type="Proteomes" id="UP000821845">
    <property type="component" value="Chromosome 10"/>
</dbReference>
<reference evidence="1" key="1">
    <citation type="submission" date="2020-05" db="EMBL/GenBank/DDBJ databases">
        <title>Large-scale comparative analyses of tick genomes elucidate their genetic diversity and vector capacities.</title>
        <authorList>
            <person name="Jia N."/>
            <person name="Wang J."/>
            <person name="Shi W."/>
            <person name="Du L."/>
            <person name="Sun Y."/>
            <person name="Zhan W."/>
            <person name="Jiang J."/>
            <person name="Wang Q."/>
            <person name="Zhang B."/>
            <person name="Ji P."/>
            <person name="Sakyi L.B."/>
            <person name="Cui X."/>
            <person name="Yuan T."/>
            <person name="Jiang B."/>
            <person name="Yang W."/>
            <person name="Lam T.T.-Y."/>
            <person name="Chang Q."/>
            <person name="Ding S."/>
            <person name="Wang X."/>
            <person name="Zhu J."/>
            <person name="Ruan X."/>
            <person name="Zhao L."/>
            <person name="Wei J."/>
            <person name="Que T."/>
            <person name="Du C."/>
            <person name="Cheng J."/>
            <person name="Dai P."/>
            <person name="Han X."/>
            <person name="Huang E."/>
            <person name="Gao Y."/>
            <person name="Liu J."/>
            <person name="Shao H."/>
            <person name="Ye R."/>
            <person name="Li L."/>
            <person name="Wei W."/>
            <person name="Wang X."/>
            <person name="Wang C."/>
            <person name="Yang T."/>
            <person name="Huo Q."/>
            <person name="Li W."/>
            <person name="Guo W."/>
            <person name="Chen H."/>
            <person name="Zhou L."/>
            <person name="Ni X."/>
            <person name="Tian J."/>
            <person name="Zhou Y."/>
            <person name="Sheng Y."/>
            <person name="Liu T."/>
            <person name="Pan Y."/>
            <person name="Xia L."/>
            <person name="Li J."/>
            <person name="Zhao F."/>
            <person name="Cao W."/>
        </authorList>
    </citation>
    <scope>NUCLEOTIDE SEQUENCE</scope>
    <source>
        <strain evidence="1">Hyas-2018</strain>
    </source>
</reference>
<organism evidence="1 2">
    <name type="scientific">Hyalomma asiaticum</name>
    <name type="common">Tick</name>
    <dbReference type="NCBI Taxonomy" id="266040"/>
    <lineage>
        <taxon>Eukaryota</taxon>
        <taxon>Metazoa</taxon>
        <taxon>Ecdysozoa</taxon>
        <taxon>Arthropoda</taxon>
        <taxon>Chelicerata</taxon>
        <taxon>Arachnida</taxon>
        <taxon>Acari</taxon>
        <taxon>Parasitiformes</taxon>
        <taxon>Ixodida</taxon>
        <taxon>Ixodoidea</taxon>
        <taxon>Ixodidae</taxon>
        <taxon>Hyalomminae</taxon>
        <taxon>Hyalomma</taxon>
    </lineage>
</organism>
<accession>A0ACB7TAC0</accession>
<evidence type="ECO:0000313" key="1">
    <source>
        <dbReference type="EMBL" id="KAH6943242.1"/>
    </source>
</evidence>
<protein>
    <submittedName>
        <fullName evidence="1">Uncharacterized protein</fullName>
    </submittedName>
</protein>
<evidence type="ECO:0000313" key="2">
    <source>
        <dbReference type="Proteomes" id="UP000821845"/>
    </source>
</evidence>
<gene>
    <name evidence="1" type="ORF">HPB50_017968</name>
</gene>
<dbReference type="EMBL" id="CM023490">
    <property type="protein sequence ID" value="KAH6943242.1"/>
    <property type="molecule type" value="Genomic_DNA"/>
</dbReference>
<sequence length="281" mass="30771">MLLASAVRDTGPGGVAIPTTTTGHAAVTYVRGSLMFHRHDGKVHDRTVANRSRSRPPLASGVSRSPHSNHLVRSGVVRSSSSAPGSTPANLCGTAYYTYCPALKDEYRASKAACVSSGADHVAVCTRGSNRFSSLERCYQACGLLQGPNRDACFEQPLFTACQRQDVTASWWYFDGRRCTEWHFPRGECPANGTGRLHATQKECRDQCEGRSEGRDPQCRPPASRTCEDDQLKFPYFARILPSGRGLCVRASLNALLTHRCLVGANRFDTMEACRDACLRH</sequence>
<proteinExistence type="predicted"/>
<name>A0ACB7TAC0_HYAAI</name>
<comment type="caution">
    <text evidence="1">The sequence shown here is derived from an EMBL/GenBank/DDBJ whole genome shotgun (WGS) entry which is preliminary data.</text>
</comment>